<keyword evidence="1" id="KW-0479">Metal-binding</keyword>
<dbReference type="Gene3D" id="3.30.60.90">
    <property type="match status" value="1"/>
</dbReference>
<dbReference type="PROSITE" id="PS00498">
    <property type="entry name" value="TYROSINASE_2"/>
    <property type="match status" value="1"/>
</dbReference>
<dbReference type="InterPro" id="IPR000433">
    <property type="entry name" value="Znf_ZZ"/>
</dbReference>
<dbReference type="PANTHER" id="PTHR20930">
    <property type="entry name" value="OVARIAN CARCINOMA ANTIGEN CA125-RELATED"/>
    <property type="match status" value="1"/>
</dbReference>
<dbReference type="EMBL" id="CAICTM010000032">
    <property type="protein sequence ID" value="CAB9498134.1"/>
    <property type="molecule type" value="Genomic_DNA"/>
</dbReference>
<dbReference type="Pfam" id="PF00569">
    <property type="entry name" value="ZZ"/>
    <property type="match status" value="1"/>
</dbReference>
<keyword evidence="3" id="KW-0862">Zinc</keyword>
<dbReference type="SUPFAM" id="SSF57850">
    <property type="entry name" value="RING/U-box"/>
    <property type="match status" value="1"/>
</dbReference>
<accession>A0A9N8DC98</accession>
<dbReference type="SMART" id="SM00291">
    <property type="entry name" value="ZnF_ZZ"/>
    <property type="match status" value="1"/>
</dbReference>
<feature type="region of interest" description="Disordered" evidence="5">
    <location>
        <begin position="1"/>
        <end position="65"/>
    </location>
</feature>
<name>A0A9N8DC98_9STRA</name>
<dbReference type="GO" id="GO:0016491">
    <property type="term" value="F:oxidoreductase activity"/>
    <property type="evidence" value="ECO:0007669"/>
    <property type="project" value="InterPro"/>
</dbReference>
<evidence type="ECO:0000313" key="8">
    <source>
        <dbReference type="Proteomes" id="UP001153069"/>
    </source>
</evidence>
<comment type="caution">
    <text evidence="7">The sequence shown here is derived from an EMBL/GenBank/DDBJ whole genome shotgun (WGS) entry which is preliminary data.</text>
</comment>
<dbReference type="PROSITE" id="PS50135">
    <property type="entry name" value="ZF_ZZ_2"/>
    <property type="match status" value="1"/>
</dbReference>
<dbReference type="PANTHER" id="PTHR20930:SF0">
    <property type="entry name" value="PROTEIN ILRUN"/>
    <property type="match status" value="1"/>
</dbReference>
<dbReference type="AlphaFoldDB" id="A0A9N8DC98"/>
<sequence length="399" mass="44500">MSVSTTTSSNDAMAIGSDGDGSVLSWNGSDGDGEEDDSVMMPDDDRSSSSDEQDEDEATPTRHNNVWCDECGANPIVGIRYKSTQQNNYDICQECLDENHASAAADAFVAFGTPVMDEDQAEGEVTQGGIGLSFHSLQQLSTSPQLIDANSAVDDVTLYLHSFDDHHAAASSSSSQDECRHAVQRVLAAHVRLKEMDIQVFGASPALTGSIVALARGLQQNTSVLSISWTLYWSPRRGLDGEAVQALADLMKYNTTARFLFVRRESAGWDNTATKMPHDNLEEALFDSLLYTSVDTFRFNCHIPVKDSNKKKAWHAMKENPRLRRIKATFENHDYQLELLRKDKKYQWSQKWLGTDNNSSQPQKDCWNVLQEAVALCDDDMDPVFVIYHFLRDRPELVV</sequence>
<proteinExistence type="predicted"/>
<organism evidence="7 8">
    <name type="scientific">Seminavis robusta</name>
    <dbReference type="NCBI Taxonomy" id="568900"/>
    <lineage>
        <taxon>Eukaryota</taxon>
        <taxon>Sar</taxon>
        <taxon>Stramenopiles</taxon>
        <taxon>Ochrophyta</taxon>
        <taxon>Bacillariophyta</taxon>
        <taxon>Bacillariophyceae</taxon>
        <taxon>Bacillariophycidae</taxon>
        <taxon>Naviculales</taxon>
        <taxon>Naviculaceae</taxon>
        <taxon>Seminavis</taxon>
    </lineage>
</organism>
<protein>
    <recommendedName>
        <fullName evidence="6">ZZ-type domain-containing protein</fullName>
    </recommendedName>
</protein>
<dbReference type="InterPro" id="IPR043145">
    <property type="entry name" value="Znf_ZZ_sf"/>
</dbReference>
<evidence type="ECO:0000259" key="6">
    <source>
        <dbReference type="PROSITE" id="PS50135"/>
    </source>
</evidence>
<feature type="domain" description="ZZ-type" evidence="6">
    <location>
        <begin position="63"/>
        <end position="116"/>
    </location>
</feature>
<dbReference type="Proteomes" id="UP001153069">
    <property type="component" value="Unassembled WGS sequence"/>
</dbReference>
<dbReference type="GO" id="GO:0008270">
    <property type="term" value="F:zinc ion binding"/>
    <property type="evidence" value="ECO:0007669"/>
    <property type="project" value="UniProtKB-KW"/>
</dbReference>
<gene>
    <name evidence="7" type="ORF">SEMRO_32_G020740.1</name>
</gene>
<feature type="compositionally biased region" description="Polar residues" evidence="5">
    <location>
        <begin position="1"/>
        <end position="11"/>
    </location>
</feature>
<dbReference type="OrthoDB" id="10064100at2759"/>
<evidence type="ECO:0000256" key="2">
    <source>
        <dbReference type="ARBA" id="ARBA00022771"/>
    </source>
</evidence>
<evidence type="ECO:0000256" key="1">
    <source>
        <dbReference type="ARBA" id="ARBA00022723"/>
    </source>
</evidence>
<keyword evidence="2 4" id="KW-0863">Zinc-finger</keyword>
<reference evidence="7" key="1">
    <citation type="submission" date="2020-06" db="EMBL/GenBank/DDBJ databases">
        <authorList>
            <consortium name="Plant Systems Biology data submission"/>
        </authorList>
    </citation>
    <scope>NUCLEOTIDE SEQUENCE</scope>
    <source>
        <strain evidence="7">D6</strain>
    </source>
</reference>
<dbReference type="PROSITE" id="PS01357">
    <property type="entry name" value="ZF_ZZ_1"/>
    <property type="match status" value="1"/>
</dbReference>
<keyword evidence="8" id="KW-1185">Reference proteome</keyword>
<evidence type="ECO:0000256" key="4">
    <source>
        <dbReference type="PROSITE-ProRule" id="PRU00228"/>
    </source>
</evidence>
<dbReference type="InterPro" id="IPR002227">
    <property type="entry name" value="Tyrosinase_Cu-bd"/>
</dbReference>
<evidence type="ECO:0000256" key="3">
    <source>
        <dbReference type="ARBA" id="ARBA00022833"/>
    </source>
</evidence>
<evidence type="ECO:0000256" key="5">
    <source>
        <dbReference type="SAM" id="MobiDB-lite"/>
    </source>
</evidence>
<evidence type="ECO:0000313" key="7">
    <source>
        <dbReference type="EMBL" id="CAB9498134.1"/>
    </source>
</evidence>